<protein>
    <submittedName>
        <fullName evidence="6">Beta-ketoacyl synthase</fullName>
    </submittedName>
</protein>
<keyword evidence="7" id="KW-1185">Reference proteome</keyword>
<name>A0A4Z0FQP3_9ACTN</name>
<dbReference type="InterPro" id="IPR050091">
    <property type="entry name" value="PKS_NRPS_Biosynth_Enz"/>
</dbReference>
<evidence type="ECO:0000313" key="6">
    <source>
        <dbReference type="EMBL" id="TGA83860.1"/>
    </source>
</evidence>
<dbReference type="Pfam" id="PF22953">
    <property type="entry name" value="SpnB_Rossmann"/>
    <property type="match status" value="1"/>
</dbReference>
<evidence type="ECO:0000256" key="2">
    <source>
        <dbReference type="ARBA" id="ARBA00022553"/>
    </source>
</evidence>
<dbReference type="GO" id="GO:0006633">
    <property type="term" value="P:fatty acid biosynthetic process"/>
    <property type="evidence" value="ECO:0007669"/>
    <property type="project" value="TreeGrafter"/>
</dbReference>
<keyword evidence="3" id="KW-0808">Transferase</keyword>
<dbReference type="PANTHER" id="PTHR43775">
    <property type="entry name" value="FATTY ACID SYNTHASE"/>
    <property type="match status" value="1"/>
</dbReference>
<dbReference type="Pfam" id="PF00107">
    <property type="entry name" value="ADH_zinc_N"/>
    <property type="match status" value="1"/>
</dbReference>
<dbReference type="InterPro" id="IPR020843">
    <property type="entry name" value="ER"/>
</dbReference>
<evidence type="ECO:0000256" key="1">
    <source>
        <dbReference type="ARBA" id="ARBA00022450"/>
    </source>
</evidence>
<proteinExistence type="predicted"/>
<feature type="non-terminal residue" evidence="6">
    <location>
        <position position="1"/>
    </location>
</feature>
<evidence type="ECO:0000259" key="5">
    <source>
        <dbReference type="SMART" id="SM00829"/>
    </source>
</evidence>
<keyword evidence="2" id="KW-0597">Phosphoprotein</keyword>
<dbReference type="InterPro" id="IPR013154">
    <property type="entry name" value="ADH-like_N"/>
</dbReference>
<dbReference type="RefSeq" id="WP_167828559.1">
    <property type="nucleotide sequence ID" value="NZ_SRID01000641.1"/>
</dbReference>
<evidence type="ECO:0000256" key="4">
    <source>
        <dbReference type="ARBA" id="ARBA00023268"/>
    </source>
</evidence>
<dbReference type="InterPro" id="IPR013149">
    <property type="entry name" value="ADH-like_C"/>
</dbReference>
<feature type="non-terminal residue" evidence="6">
    <location>
        <position position="587"/>
    </location>
</feature>
<feature type="domain" description="Enoyl reductase (ER)" evidence="5">
    <location>
        <begin position="304"/>
        <end position="587"/>
    </location>
</feature>
<keyword evidence="1" id="KW-0596">Phosphopantetheine</keyword>
<dbReference type="InterPro" id="IPR011032">
    <property type="entry name" value="GroES-like_sf"/>
</dbReference>
<dbReference type="SMART" id="SM00829">
    <property type="entry name" value="PKS_ER"/>
    <property type="match status" value="1"/>
</dbReference>
<comment type="caution">
    <text evidence="6">The sequence shown here is derived from an EMBL/GenBank/DDBJ whole genome shotgun (WGS) entry which is preliminary data.</text>
</comment>
<dbReference type="FunFam" id="3.40.50.720:FF:000209">
    <property type="entry name" value="Polyketide synthase Pks12"/>
    <property type="match status" value="1"/>
</dbReference>
<dbReference type="SUPFAM" id="SSF50129">
    <property type="entry name" value="GroES-like"/>
    <property type="match status" value="1"/>
</dbReference>
<dbReference type="Pfam" id="PF08240">
    <property type="entry name" value="ADH_N"/>
    <property type="match status" value="1"/>
</dbReference>
<keyword evidence="4" id="KW-0511">Multifunctional enzyme</keyword>
<dbReference type="Gene3D" id="3.10.129.110">
    <property type="entry name" value="Polyketide synthase dehydratase"/>
    <property type="match status" value="1"/>
</dbReference>
<reference evidence="6 7" key="1">
    <citation type="submission" date="2019-03" db="EMBL/GenBank/DDBJ databases">
        <authorList>
            <person name="Gonzalez-Pimentel J.L."/>
        </authorList>
    </citation>
    <scope>NUCLEOTIDE SEQUENCE [LARGE SCALE GENOMIC DNA]</scope>
    <source>
        <strain evidence="6 7">JCM 31289</strain>
    </source>
</reference>
<sequence length="587" mass="62048">HPTALHTHTDNPDHQLHLPFTWTGTTLWATNAHTIRIHLTPTPTGHHLHITDTTGDPILTADAVTVRPTTPEQLRALAAPAVEGLFTVEWSPAAGTREGADPARRLPAESVAEQWAVLDGGPLPLGSARPGPRRHADLPALLGALDAGAPVPSLVLVGVPEADADGEPSAAALALATELLELAQRWLAEPRLGEARLAVVTRSAMTVDGVDASGPDPAAAGVWGLLRSAQTENPGRFLLVDVDAATEGDQLLAGVSQAVECEEPQLALRGGRVLVPRLVRADMRDTLVPPPGVPAWRLASVGAATVESVSVVPCPEVLEPLASGQVRISVRAAGINFRDVLILLGMYPDEGVFRGSEGAGVVLETAPDVTAFAPGDRVMGLFEGAFGPIAVADARGLTTIPPDWTYDQAAAVPVAYLTAWYGLVDLADLQPHDNLLIHAATGGVGMAATHIARHLGAHIHTTAHPDKHHVLEHLGIDADHRASSRTLDFETTYRTTTNGHGMDVVLNSLAGEYTDASLRLLAPGGRFIEMGKTDIRDPEHIATHHPHITYHHYDLVTAAGLDHIAHILTTLNHLFTTSQLPPLPTHT</sequence>
<organism evidence="6 7">
    <name type="scientific">Streptomyces palmae</name>
    <dbReference type="NCBI Taxonomy" id="1701085"/>
    <lineage>
        <taxon>Bacteria</taxon>
        <taxon>Bacillati</taxon>
        <taxon>Actinomycetota</taxon>
        <taxon>Actinomycetes</taxon>
        <taxon>Kitasatosporales</taxon>
        <taxon>Streptomycetaceae</taxon>
        <taxon>Streptomyces</taxon>
    </lineage>
</organism>
<dbReference type="SUPFAM" id="SSF51735">
    <property type="entry name" value="NAD(P)-binding Rossmann-fold domains"/>
    <property type="match status" value="2"/>
</dbReference>
<evidence type="ECO:0000256" key="3">
    <source>
        <dbReference type="ARBA" id="ARBA00022679"/>
    </source>
</evidence>
<dbReference type="EMBL" id="SRID01000641">
    <property type="protein sequence ID" value="TGA83860.1"/>
    <property type="molecule type" value="Genomic_DNA"/>
</dbReference>
<dbReference type="Gene3D" id="3.40.50.11460">
    <property type="match status" value="1"/>
</dbReference>
<accession>A0A4Z0FQP3</accession>
<evidence type="ECO:0000313" key="7">
    <source>
        <dbReference type="Proteomes" id="UP000297948"/>
    </source>
</evidence>
<dbReference type="PANTHER" id="PTHR43775:SF51">
    <property type="entry name" value="INACTIVE PHENOLPHTHIOCEROL SYNTHESIS POLYKETIDE SYNTHASE TYPE I PKS1-RELATED"/>
    <property type="match status" value="1"/>
</dbReference>
<gene>
    <name evidence="6" type="ORF">E4099_31735</name>
</gene>
<dbReference type="GO" id="GO:0016491">
    <property type="term" value="F:oxidoreductase activity"/>
    <property type="evidence" value="ECO:0007669"/>
    <property type="project" value="InterPro"/>
</dbReference>
<dbReference type="InterPro" id="IPR042104">
    <property type="entry name" value="PKS_dehydratase_sf"/>
</dbReference>
<dbReference type="Proteomes" id="UP000297948">
    <property type="component" value="Unassembled WGS sequence"/>
</dbReference>
<dbReference type="InterPro" id="IPR055123">
    <property type="entry name" value="SpnB-like_Rossmann"/>
</dbReference>
<dbReference type="InterPro" id="IPR036291">
    <property type="entry name" value="NAD(P)-bd_dom_sf"/>
</dbReference>
<dbReference type="AlphaFoldDB" id="A0A4Z0FQP3"/>
<dbReference type="GO" id="GO:0004312">
    <property type="term" value="F:fatty acid synthase activity"/>
    <property type="evidence" value="ECO:0007669"/>
    <property type="project" value="TreeGrafter"/>
</dbReference>
<dbReference type="Gene3D" id="3.90.180.10">
    <property type="entry name" value="Medium-chain alcohol dehydrogenases, catalytic domain"/>
    <property type="match status" value="1"/>
</dbReference>
<dbReference type="CDD" id="cd05195">
    <property type="entry name" value="enoyl_red"/>
    <property type="match status" value="1"/>
</dbReference>